<evidence type="ECO:0000313" key="1">
    <source>
        <dbReference type="EMBL" id="GAI93158.1"/>
    </source>
</evidence>
<feature type="non-terminal residue" evidence="1">
    <location>
        <position position="1"/>
    </location>
</feature>
<organism evidence="1">
    <name type="scientific">marine sediment metagenome</name>
    <dbReference type="NCBI Taxonomy" id="412755"/>
    <lineage>
        <taxon>unclassified sequences</taxon>
        <taxon>metagenomes</taxon>
        <taxon>ecological metagenomes</taxon>
    </lineage>
</organism>
<comment type="caution">
    <text evidence="1">The sequence shown here is derived from an EMBL/GenBank/DDBJ whole genome shotgun (WGS) entry which is preliminary data.</text>
</comment>
<name>X1SJM3_9ZZZZ</name>
<dbReference type="AlphaFoldDB" id="X1SJM3"/>
<dbReference type="EMBL" id="BARW01020569">
    <property type="protein sequence ID" value="GAI93158.1"/>
    <property type="molecule type" value="Genomic_DNA"/>
</dbReference>
<accession>X1SJM3</accession>
<feature type="non-terminal residue" evidence="1">
    <location>
        <position position="272"/>
    </location>
</feature>
<sequence length="272" mass="30396">DETNQALKLLGQSVGIIALGKKIVLIEGTHASLDKLTYGAIFKESFPDLVLVPSGGRSLIHSFSTLVEEVLDKSIWGVEFFMLCDGDTIPLSLDKNALTKLSKGRLVILDRYHLENYFLEEDILAKVFSSLESEDSWLRTPDSIRKVLKDIAKDMLSYTVALYTSAHFREEVGNIDLMPRDCNGKSAEQLKSIICGKATIEETRINQTIDNKNIAKFIDDVMKRMGDSIEKDTDDWKKLIPGKSILNIFSSKAGLQIGMLKRAYIAEAMKSD</sequence>
<reference evidence="1" key="1">
    <citation type="journal article" date="2014" name="Front. Microbiol.">
        <title>High frequency of phylogenetically diverse reductive dehalogenase-homologous genes in deep subseafloor sedimentary metagenomes.</title>
        <authorList>
            <person name="Kawai M."/>
            <person name="Futagami T."/>
            <person name="Toyoda A."/>
            <person name="Takaki Y."/>
            <person name="Nishi S."/>
            <person name="Hori S."/>
            <person name="Arai W."/>
            <person name="Tsubouchi T."/>
            <person name="Morono Y."/>
            <person name="Uchiyama I."/>
            <person name="Ito T."/>
            <person name="Fujiyama A."/>
            <person name="Inagaki F."/>
            <person name="Takami H."/>
        </authorList>
    </citation>
    <scope>NUCLEOTIDE SEQUENCE</scope>
    <source>
        <strain evidence="1">Expedition CK06-06</strain>
    </source>
</reference>
<proteinExistence type="predicted"/>
<gene>
    <name evidence="1" type="ORF">S12H4_34727</name>
</gene>
<protein>
    <submittedName>
        <fullName evidence="1">Uncharacterized protein</fullName>
    </submittedName>
</protein>